<keyword evidence="3" id="KW-0175">Coiled coil</keyword>
<dbReference type="InterPro" id="IPR036865">
    <property type="entry name" value="CRAL-TRIO_dom_sf"/>
</dbReference>
<dbReference type="Pfam" id="PF21877">
    <property type="entry name" value="PH_NF1"/>
    <property type="match status" value="1"/>
</dbReference>
<evidence type="ECO:0000256" key="2">
    <source>
        <dbReference type="ARBA" id="ARBA00022553"/>
    </source>
</evidence>
<feature type="coiled-coil region" evidence="3">
    <location>
        <begin position="608"/>
        <end position="639"/>
    </location>
</feature>
<dbReference type="PROSITE" id="PS50191">
    <property type="entry name" value="CRAL_TRIO"/>
    <property type="match status" value="1"/>
</dbReference>
<evidence type="ECO:0000259" key="5">
    <source>
        <dbReference type="PROSITE" id="PS50018"/>
    </source>
</evidence>
<dbReference type="Gene3D" id="1.10.506.10">
    <property type="entry name" value="GTPase Activation - p120gap, domain 1"/>
    <property type="match status" value="2"/>
</dbReference>
<dbReference type="InterPro" id="IPR023152">
    <property type="entry name" value="RasGAP_CS"/>
</dbReference>
<name>A0A9P6XFZ5_RHIOR</name>
<dbReference type="PANTHER" id="PTHR10194">
    <property type="entry name" value="RAS GTPASE-ACTIVATING PROTEINS"/>
    <property type="match status" value="1"/>
</dbReference>
<evidence type="ECO:0000313" key="7">
    <source>
        <dbReference type="EMBL" id="KAG1313048.1"/>
    </source>
</evidence>
<dbReference type="InterPro" id="IPR001936">
    <property type="entry name" value="RasGAP_dom"/>
</dbReference>
<dbReference type="Pfam" id="PF13716">
    <property type="entry name" value="CRAL_TRIO_2"/>
    <property type="match status" value="1"/>
</dbReference>
<reference evidence="7" key="1">
    <citation type="journal article" date="2020" name="Microb. Genom.">
        <title>Genetic diversity of clinical and environmental Mucorales isolates obtained from an investigation of mucormycosis cases among solid organ transplant recipients.</title>
        <authorList>
            <person name="Nguyen M.H."/>
            <person name="Kaul D."/>
            <person name="Muto C."/>
            <person name="Cheng S.J."/>
            <person name="Richter R.A."/>
            <person name="Bruno V.M."/>
            <person name="Liu G."/>
            <person name="Beyhan S."/>
            <person name="Sundermann A.J."/>
            <person name="Mounaud S."/>
            <person name="Pasculle A.W."/>
            <person name="Nierman W.C."/>
            <person name="Driscoll E."/>
            <person name="Cumbie R."/>
            <person name="Clancy C.J."/>
            <person name="Dupont C.L."/>
        </authorList>
    </citation>
    <scope>NUCLEOTIDE SEQUENCE</scope>
    <source>
        <strain evidence="7">GL11</strain>
    </source>
</reference>
<feature type="domain" description="CRAL-TRIO" evidence="6">
    <location>
        <begin position="1568"/>
        <end position="1709"/>
    </location>
</feature>
<gene>
    <name evidence="7" type="ORF">G6F64_002542</name>
</gene>
<accession>A0A9P6XFZ5</accession>
<dbReference type="Proteomes" id="UP000716291">
    <property type="component" value="Unassembled WGS sequence"/>
</dbReference>
<dbReference type="Pfam" id="PF00616">
    <property type="entry name" value="RasGAP"/>
    <property type="match status" value="2"/>
</dbReference>
<keyword evidence="8" id="KW-1185">Reference proteome</keyword>
<dbReference type="InterPro" id="IPR039360">
    <property type="entry name" value="Ras_GTPase"/>
</dbReference>
<dbReference type="EMBL" id="JAANQT010000224">
    <property type="protein sequence ID" value="KAG1313048.1"/>
    <property type="molecule type" value="Genomic_DNA"/>
</dbReference>
<comment type="caution">
    <text evidence="7">The sequence shown here is derived from an EMBL/GenBank/DDBJ whole genome shotgun (WGS) entry which is preliminary data.</text>
</comment>
<dbReference type="SUPFAM" id="SSF52087">
    <property type="entry name" value="CRAL/TRIO domain"/>
    <property type="match status" value="1"/>
</dbReference>
<dbReference type="PROSITE" id="PS00509">
    <property type="entry name" value="RAS_GTPASE_ACTIV_1"/>
    <property type="match status" value="1"/>
</dbReference>
<dbReference type="InterPro" id="IPR011993">
    <property type="entry name" value="PH-like_dom_sf"/>
</dbReference>
<proteinExistence type="predicted"/>
<keyword evidence="1" id="KW-0343">GTPase activation</keyword>
<dbReference type="PROSITE" id="PS50018">
    <property type="entry name" value="RAS_GTPASE_ACTIV_2"/>
    <property type="match status" value="1"/>
</dbReference>
<dbReference type="PANTHER" id="PTHR10194:SF142">
    <property type="entry name" value="NEUROFIBROMIN"/>
    <property type="match status" value="1"/>
</dbReference>
<organism evidence="7 8">
    <name type="scientific">Rhizopus oryzae</name>
    <name type="common">Mucormycosis agent</name>
    <name type="synonym">Rhizopus arrhizus var. delemar</name>
    <dbReference type="NCBI Taxonomy" id="64495"/>
    <lineage>
        <taxon>Eukaryota</taxon>
        <taxon>Fungi</taxon>
        <taxon>Fungi incertae sedis</taxon>
        <taxon>Mucoromycota</taxon>
        <taxon>Mucoromycotina</taxon>
        <taxon>Mucoromycetes</taxon>
        <taxon>Mucorales</taxon>
        <taxon>Mucorineae</taxon>
        <taxon>Rhizopodaceae</taxon>
        <taxon>Rhizopus</taxon>
    </lineage>
</organism>
<dbReference type="SMART" id="SM00323">
    <property type="entry name" value="RasGAP"/>
    <property type="match status" value="1"/>
</dbReference>
<dbReference type="InterPro" id="IPR054071">
    <property type="entry name" value="PH_NF1"/>
</dbReference>
<dbReference type="InterPro" id="IPR001251">
    <property type="entry name" value="CRAL-TRIO_dom"/>
</dbReference>
<evidence type="ECO:0000259" key="6">
    <source>
        <dbReference type="PROSITE" id="PS50191"/>
    </source>
</evidence>
<evidence type="ECO:0000256" key="4">
    <source>
        <dbReference type="SAM" id="MobiDB-lite"/>
    </source>
</evidence>
<evidence type="ECO:0000313" key="8">
    <source>
        <dbReference type="Proteomes" id="UP000716291"/>
    </source>
</evidence>
<dbReference type="CDD" id="cd00170">
    <property type="entry name" value="SEC14"/>
    <property type="match status" value="1"/>
</dbReference>
<dbReference type="SUPFAM" id="SSF48371">
    <property type="entry name" value="ARM repeat"/>
    <property type="match status" value="2"/>
</dbReference>
<feature type="region of interest" description="Disordered" evidence="4">
    <location>
        <begin position="491"/>
        <end position="511"/>
    </location>
</feature>
<evidence type="ECO:0008006" key="9">
    <source>
        <dbReference type="Google" id="ProtNLM"/>
    </source>
</evidence>
<dbReference type="GO" id="GO:0005096">
    <property type="term" value="F:GTPase activator activity"/>
    <property type="evidence" value="ECO:0007669"/>
    <property type="project" value="UniProtKB-KW"/>
</dbReference>
<dbReference type="Gene3D" id="2.30.29.30">
    <property type="entry name" value="Pleckstrin-homology domain (PH domain)/Phosphotyrosine-binding domain (PTB)"/>
    <property type="match status" value="1"/>
</dbReference>
<keyword evidence="2" id="KW-0597">Phosphoprotein</keyword>
<dbReference type="InterPro" id="IPR016024">
    <property type="entry name" value="ARM-type_fold"/>
</dbReference>
<evidence type="ECO:0000256" key="3">
    <source>
        <dbReference type="SAM" id="Coils"/>
    </source>
</evidence>
<sequence>MSTDTKLILSLLSIVGGSEYESLQHDPLIQQTLPSIAATITGTLENISSKSKHDDTSQHLLRPQLFMLRILAACLHHHWKHHQSTKEGKRPVLERSDTDFWELPEGIPPIRDDPPPLDDNLAKHIVTLIFRFMSISGSLEDRDHGYVPNGFKSIAVTNNRHSVFADIYETAGRIMAYVSASNWGVVFTKFKARMMQLKSTTEENTEITEFATLESASLNSKRLSMILTELCSSTLQLRKSTQQLVAIALRKAIWNWIENYTAEFMALCHKQKRMEGTPEILFDIFNSLADTAKKKAIYWPAQTMLLILCPDILHSMGVVGGNAQNKKALFLNALKKAIKADRMAELAAICYADFCRAATYVSKDGMTTIHQMVPDIETELVDKLFDPHRIVHVDQRINSLGVNVDHEALMADCIIALFRLDAERTVDTLLPFCFGFTAPMMFRTSVVKAAVAIASEGNKLPWIASVSTLHRPLCSRIRVLFLENFQREARERSDATSQTSRKTGTRPRRDTRAITPERFELTLDILHLYQTDPRFAILGDDSDRLEQNAPLLVAITKYTNDSNSSVREAAADCLTKLHDPDSILFWGPSDFFMESFWKISSQVQYTLAKQLLGEKDQVLKNLLELLKQLLTLRNEFLEKHCDSATKGIDTPERWKASVALEVALLILLCSSDTDICTLAIDCFGLLCTEVQLTESFDEYRPSSTTIVQNMACYTELAQQAGVVTGRKSQQRRIRQLLRTVNRGSYGVSAAWEEAWKRWKLMTPLIIRPAEEGREDIPEHIKKSGGWQDKLRNTSGRHVASSTNILPQRSEQVDEYRSTEWQNYAGFLVALGGVCYMTTSNDELSGSQISGSSSSGFRSIAESTLLVEKFMMEMVDLLACDHLMAREWVREIIGNDLSPTLYHIMFRGLEETISQCFPQENKTDPVCGPRYTLFVEQAVSVLKLTIERLTENAEALFMVDFSNIISLCAFYVNKLPRDAGSMKMKIKLCQLIEVMIAKKDHISLRQEFKLRNKLLGIIAEWTSDYSLTKKPYGPSQTSFNGSSQLEKLQQDLDVACLKTIVALLHQLPLQQSDSVQESNAMQSKSKIFYKYFTYFFKILNRCRVSELDSASRSNRSIEYRANSEMAPLKNYTILALSNLLSANVDAGLKFSFLMGYHEDTSTRTAFMEVLSNILTQGTEFETLSETVMTDRYERLIDMIVYSDLNITMSLCDVGPSSEIDDVASVLLACYASRNQTMRLLKAVIQKEVETTENEADLFRRTSIATRLLSAYARDKGSEYVKAVLLPVFQKIAERPREDRCFELDPSKLEPDENVTKNINNVIEVTEMFLEAICSSVDLAPRSFREIGHHIVTSVRERFPEAKHTAVGSFIFLRFFCPAIVSPEMDGLVKNAASIPRELRRGFLMATKVIQNLANNVLFGSKETYMIGLNDFLSCNIYRVASFLREISKLPIQEEELPETRRYLMNEKNYALLHHVLAENMENVVKDISTKKLSYVNHPNSLNNWKRELDRFANILAQLGRPPEITKKEPISSKNNIYASSNQFYIDFMRRNSHRNVDSIISSNIIYEGGLSKAGRRVVYLILRNIKVDNIDLELLIYYFVRTFENVSVRPFEILIDYTMFGKNNEIPVQWLSQLMQILSADIADNIAAVYLYNPNTHLRSYLKKAPLVFLSGKLSKRIVFAATLAEIQEHIQSHEIKLPDTTIGLETEPNAVFFPVYKLLQFRTQMPLSIKVSAEYVQIMTVRKQDFIYGLQAIVNDVYHISEIDQITLIQHDPQGTEPMNEFSFKTARDNVINTFISPKREAIINLIRQSKRRYESSRSAAITERAIRPNDVPGRLLNMALLNLGSNDPNLRLSSYKLLCALSRAFNFDVGKQLLDAKDLCLPSNCTDFIVGISEKIAEKEPSLTLEFLNECIMGYSKSEEGAQYLILLYMVPWLSNLSLYCGNSAIDTTKTKEVLKQLIDLTMNEEVTEGADTLFEDCLSNIFSMIQMTKLIQAKVWKAIADVDDILGLVIDTFIQVSNEHGIGSRRAEVLADTVVTLSSVTIRAKLVSSIRKALYRTSFKPTRSLTEHEAWPEITILLRFVLMLSFNNQGPIKRMIPELFHVLSLVLGIGPTIIRASVHGIIVNTIQSLCTRMPLSAENIQRLQIILTELSESKSRLLFGLNRTNANAFSITPDTLNDTLESISLSSLEIVVSRLTEVMNTAAPSIDMANCWRARWMSLVASTAFQFNPAIQPRAFVVLGHLGKEEIDDDLLYQILVALRGALAIFNDSDPNLVMSIMMCLKNVVGSLPSDSVYLLQLFWVSVALVELNAPTIFSMALELLEAVFRSLDSNGYFSDGQSVSEVLLAARTPIADVANHLDRLCGVNFNNHFSFAIAGIVMKGLRHGDIKTLIYTSLCTFLDIERKQRFKNYTKDSDIIEAETLGYVTALLPIAAKNNSVDDLLKLAGILDYEVGEDEKTHEGIFDKLDVPDNTTSLLVISLLATMLNTADSESERLFIYGLLSEAAISMPEVFSLIYESLLPRMNQIVINSETQPLIESIKDILITVCSDSAFSEGKSEVSQMVILEQLGFSALCDPTFGASTTDYMKNAKLASEIMERIIS</sequence>
<dbReference type="SMART" id="SM00516">
    <property type="entry name" value="SEC14"/>
    <property type="match status" value="1"/>
</dbReference>
<dbReference type="SUPFAM" id="SSF48350">
    <property type="entry name" value="GTPase activation domain, GAP"/>
    <property type="match status" value="1"/>
</dbReference>
<protein>
    <recommendedName>
        <fullName evidence="9">Ras-GAP domain-containing protein</fullName>
    </recommendedName>
</protein>
<evidence type="ECO:0000256" key="1">
    <source>
        <dbReference type="ARBA" id="ARBA00022468"/>
    </source>
</evidence>
<dbReference type="InterPro" id="IPR008936">
    <property type="entry name" value="Rho_GTPase_activation_prot"/>
</dbReference>
<dbReference type="Gene3D" id="3.40.525.10">
    <property type="entry name" value="CRAL-TRIO lipid binding domain"/>
    <property type="match status" value="1"/>
</dbReference>
<feature type="domain" description="Ras-GAP" evidence="5">
    <location>
        <begin position="1217"/>
        <end position="1413"/>
    </location>
</feature>